<evidence type="ECO:0000313" key="3">
    <source>
        <dbReference type="EMBL" id="GAB19898.1"/>
    </source>
</evidence>
<dbReference type="AlphaFoldDB" id="H0R497"/>
<name>H0R497_9ACTN</name>
<feature type="transmembrane region" description="Helical" evidence="2">
    <location>
        <begin position="41"/>
        <end position="61"/>
    </location>
</feature>
<feature type="transmembrane region" description="Helical" evidence="2">
    <location>
        <begin position="68"/>
        <end position="87"/>
    </location>
</feature>
<keyword evidence="2" id="KW-0472">Membrane</keyword>
<gene>
    <name evidence="3" type="ORF">GOEFS_096_00750</name>
</gene>
<keyword evidence="2" id="KW-1133">Transmembrane helix</keyword>
<dbReference type="STRING" id="1077974.GOEFS_096_00750"/>
<organism evidence="3 4">
    <name type="scientific">Gordonia effusa NBRC 100432</name>
    <dbReference type="NCBI Taxonomy" id="1077974"/>
    <lineage>
        <taxon>Bacteria</taxon>
        <taxon>Bacillati</taxon>
        <taxon>Actinomycetota</taxon>
        <taxon>Actinomycetes</taxon>
        <taxon>Mycobacteriales</taxon>
        <taxon>Gordoniaceae</taxon>
        <taxon>Gordonia</taxon>
    </lineage>
</organism>
<dbReference type="eggNOG" id="ENOG50329TJ">
    <property type="taxonomic scope" value="Bacteria"/>
</dbReference>
<evidence type="ECO:0000256" key="1">
    <source>
        <dbReference type="SAM" id="MobiDB-lite"/>
    </source>
</evidence>
<protein>
    <submittedName>
        <fullName evidence="3">Uncharacterized protein</fullName>
    </submittedName>
</protein>
<keyword evidence="2" id="KW-0812">Transmembrane</keyword>
<feature type="transmembrane region" description="Helical" evidence="2">
    <location>
        <begin position="107"/>
        <end position="130"/>
    </location>
</feature>
<keyword evidence="4" id="KW-1185">Reference proteome</keyword>
<feature type="region of interest" description="Disordered" evidence="1">
    <location>
        <begin position="1"/>
        <end position="31"/>
    </location>
</feature>
<evidence type="ECO:0000313" key="4">
    <source>
        <dbReference type="Proteomes" id="UP000035034"/>
    </source>
</evidence>
<dbReference type="RefSeq" id="WP_007319233.1">
    <property type="nucleotide sequence ID" value="NZ_BAEH01000096.1"/>
</dbReference>
<evidence type="ECO:0000256" key="2">
    <source>
        <dbReference type="SAM" id="Phobius"/>
    </source>
</evidence>
<accession>H0R497</accession>
<reference evidence="3 4" key="1">
    <citation type="submission" date="2011-12" db="EMBL/GenBank/DDBJ databases">
        <title>Whole genome shotgun sequence of Gordonia effusa NBRC 100432.</title>
        <authorList>
            <person name="Yoshida I."/>
            <person name="Takarada H."/>
            <person name="Hosoyama A."/>
            <person name="Tsuchikane K."/>
            <person name="Katsumata H."/>
            <person name="Yamazaki S."/>
            <person name="Fujita N."/>
        </authorList>
    </citation>
    <scope>NUCLEOTIDE SEQUENCE [LARGE SCALE GENOMIC DNA]</scope>
    <source>
        <strain evidence="3 4">NBRC 100432</strain>
    </source>
</reference>
<comment type="caution">
    <text evidence="3">The sequence shown here is derived from an EMBL/GenBank/DDBJ whole genome shotgun (WGS) entry which is preliminary data.</text>
</comment>
<proteinExistence type="predicted"/>
<dbReference type="EMBL" id="BAEH01000096">
    <property type="protein sequence ID" value="GAB19898.1"/>
    <property type="molecule type" value="Genomic_DNA"/>
</dbReference>
<sequence length="133" mass="13202">MSSGNPFGQSSSSGPPFGSPLGPSSGAPGQPFAVARPPSGLLIAAAGVALVGLVIAIVGVFREDAVALVGWALAGPLAIILLGFFVAADTRRQAEPVYTRPGWVGLVYAIAAVLIVAGIVVASVGVALWIGRL</sequence>
<dbReference type="Proteomes" id="UP000035034">
    <property type="component" value="Unassembled WGS sequence"/>
</dbReference>